<gene>
    <name evidence="1" type="ORF">Taro_009040</name>
</gene>
<reference evidence="1" key="1">
    <citation type="submission" date="2017-07" db="EMBL/GenBank/DDBJ databases">
        <title>Taro Niue Genome Assembly and Annotation.</title>
        <authorList>
            <person name="Atibalentja N."/>
            <person name="Keating K."/>
            <person name="Fields C.J."/>
        </authorList>
    </citation>
    <scope>NUCLEOTIDE SEQUENCE</scope>
    <source>
        <strain evidence="1">Niue_2</strain>
        <tissue evidence="1">Leaf</tissue>
    </source>
</reference>
<keyword evidence="2" id="KW-1185">Reference proteome</keyword>
<proteinExistence type="predicted"/>
<dbReference type="Proteomes" id="UP000652761">
    <property type="component" value="Unassembled WGS sequence"/>
</dbReference>
<name>A0A843U4N8_COLES</name>
<dbReference type="EMBL" id="NMUH01000310">
    <property type="protein sequence ID" value="MQL76644.1"/>
    <property type="molecule type" value="Genomic_DNA"/>
</dbReference>
<feature type="non-terminal residue" evidence="1">
    <location>
        <position position="1"/>
    </location>
</feature>
<dbReference type="AlphaFoldDB" id="A0A843U4N8"/>
<organism evidence="1 2">
    <name type="scientific">Colocasia esculenta</name>
    <name type="common">Wild taro</name>
    <name type="synonym">Arum esculentum</name>
    <dbReference type="NCBI Taxonomy" id="4460"/>
    <lineage>
        <taxon>Eukaryota</taxon>
        <taxon>Viridiplantae</taxon>
        <taxon>Streptophyta</taxon>
        <taxon>Embryophyta</taxon>
        <taxon>Tracheophyta</taxon>
        <taxon>Spermatophyta</taxon>
        <taxon>Magnoliopsida</taxon>
        <taxon>Liliopsida</taxon>
        <taxon>Araceae</taxon>
        <taxon>Aroideae</taxon>
        <taxon>Colocasieae</taxon>
        <taxon>Colocasia</taxon>
    </lineage>
</organism>
<accession>A0A843U4N8</accession>
<feature type="non-terminal residue" evidence="1">
    <location>
        <position position="147"/>
    </location>
</feature>
<evidence type="ECO:0000313" key="1">
    <source>
        <dbReference type="EMBL" id="MQL76644.1"/>
    </source>
</evidence>
<protein>
    <submittedName>
        <fullName evidence="1">Uncharacterized protein</fullName>
    </submittedName>
</protein>
<sequence length="147" mass="16697">IPWSASLLVSRRCDALRHQLRRRPGLARPYRGALGGCDKDRCRDLVSRRDRLAVATCCLIASGFVSRRPSPSRWYRDGLWGRDSTCERLGCFVARCTEHCFRFVPDSVGFCGSRSEVEEDHVLPSRSPLFQRPRLTALDPNPLLNLP</sequence>
<comment type="caution">
    <text evidence="1">The sequence shown here is derived from an EMBL/GenBank/DDBJ whole genome shotgun (WGS) entry which is preliminary data.</text>
</comment>
<evidence type="ECO:0000313" key="2">
    <source>
        <dbReference type="Proteomes" id="UP000652761"/>
    </source>
</evidence>